<evidence type="ECO:0000256" key="1">
    <source>
        <dbReference type="SAM" id="MobiDB-lite"/>
    </source>
</evidence>
<reference evidence="2 3" key="1">
    <citation type="submission" date="2023-11" db="EMBL/GenBank/DDBJ databases">
        <authorList>
            <person name="Cook R."/>
            <person name="Crisci M."/>
            <person name="Pye H."/>
            <person name="Adriaenssens E."/>
            <person name="Santini J."/>
        </authorList>
    </citation>
    <scope>NUCLEOTIDE SEQUENCE [LARGE SCALE GENOMIC DNA]</scope>
    <source>
        <strain evidence="2">Lak_Megaphage_Sonny</strain>
    </source>
</reference>
<proteinExistence type="predicted"/>
<name>A0ABZ0Z664_9CAUD</name>
<evidence type="ECO:0000313" key="3">
    <source>
        <dbReference type="Proteomes" id="UP001358193"/>
    </source>
</evidence>
<keyword evidence="3" id="KW-1185">Reference proteome</keyword>
<dbReference type="EMBL" id="OR769223">
    <property type="protein sequence ID" value="WQJ53712.1"/>
    <property type="molecule type" value="Genomic_DNA"/>
</dbReference>
<sequence>MDIISKIDGKWLQDVSSIHKIEPEVSTFKITYANPKSNYTTVSHIELPSDVMLKETAAALRYIGAIDASVAPQSAWLPDASKGWTWKVKSAGSICGVTVEIGDMIICNTHTTKTNSSTCFDFVQSNLDPTTFSQKGHTHTVNSGTITTSNNGGFTPSGTVQTSVSGKSTTVQGTNTPKGTVTFSYNVNSTQHSHTFTGTTATISLTYVKPNNCDSASATIAGTIDSHTYKPAGSVSVTCTSTSTSGTTSGSISQTSHSHTFTGTAKNISLTYQKAPANTNNATASVSGSINSHSYTPTGTCSAPTITVSTPTSTCNYATGAINGYSYTDTATNDKAITTTSYNSTTEELSFTKDYLHFKKLTGITLATSSFTYINSVSATASTVTFYGDSSTMAHTYNLSAQHNHAITTTSATTSASYTPAGTLSSVAPTISHTLGATYMKVTNVTASFSGTTATLSHSYSLNAAHTHTLTTTSGTTSVNYQPAGSLSNSSSNVSGNGSATFKGTADTYSAAGTPLIESATSTFTGDAVAGHTHTLSFSTTSGTSSK</sequence>
<accession>A0ABZ0Z664</accession>
<organism evidence="2 3">
    <name type="scientific">phage Lak_Megaphage_Sonny</name>
    <dbReference type="NCBI Taxonomy" id="3109229"/>
    <lineage>
        <taxon>Viruses</taxon>
        <taxon>Duplodnaviria</taxon>
        <taxon>Heunggongvirae</taxon>
        <taxon>Uroviricota</taxon>
        <taxon>Caudoviricetes</taxon>
        <taxon>Caudoviricetes code 15 clade</taxon>
    </lineage>
</organism>
<protein>
    <recommendedName>
        <fullName evidence="4">Tail fiber protein</fullName>
    </recommendedName>
</protein>
<feature type="region of interest" description="Disordered" evidence="1">
    <location>
        <begin position="144"/>
        <end position="175"/>
    </location>
</feature>
<evidence type="ECO:0000313" key="2">
    <source>
        <dbReference type="EMBL" id="WQJ53712.1"/>
    </source>
</evidence>
<evidence type="ECO:0008006" key="4">
    <source>
        <dbReference type="Google" id="ProtNLM"/>
    </source>
</evidence>
<dbReference type="Proteomes" id="UP001358193">
    <property type="component" value="Segment"/>
</dbReference>